<sequence>MVMTITVGQKRLDYSPKMINMRLCLWRKNLTTKTGFASPPFYLGTPLPRKILTFLAAAISTSITTGHGIHPMANDVEVLGPHWRNTLNPQQRLVYDTFMGHFQAQNPTQILLHVDGGGGTGKSFLIKVLSSHLQAAALPNPSPICRVAPTGVASNQIQGSTIHSLLRLPVGGVFTDLPPADAAALQSRLRHVKYLVIDEKSMLGIEQLARIDSRLRQAFPQRSFEFFGGMSVLLVGDFFQLPPVRQKPLYSTSTSLSALERRGHVAYRLFDRTVFLTTVQRQAGDDQAQFRQALQELREVKLSIPSWNLLSSRVQARLTQSEVDSFRAALRVYSTRARVEAKNQGKGAGQAPSDNAGNLSNKFPVAKGARGTVYDIAWNSGAEPLEDPPAVIMVDFDSYDGPPYLTTNEGRKISPILPVRRDFLVGNETCARTQFPLMVAFAITVHKCQSLTKDQIVTDLATRDFQAGISYVAVSRVTSLQGLLLEAPFDRQSLYNHTPTEGMKMRLADQQRRQAQQLTDAPYTPRYLD</sequence>
<keyword evidence="1" id="KW-0547">Nucleotide-binding</keyword>
<dbReference type="GO" id="GO:0005524">
    <property type="term" value="F:ATP binding"/>
    <property type="evidence" value="ECO:0007669"/>
    <property type="project" value="UniProtKB-KW"/>
</dbReference>
<keyword evidence="1 4" id="KW-0347">Helicase</keyword>
<dbReference type="AlphaFoldDB" id="A0A9P8N7G2"/>
<gene>
    <name evidence="4" type="ORF">HRG_00796</name>
</gene>
<keyword evidence="1" id="KW-0067">ATP-binding</keyword>
<dbReference type="Gene3D" id="3.40.50.300">
    <property type="entry name" value="P-loop containing nucleotide triphosphate hydrolases"/>
    <property type="match status" value="1"/>
</dbReference>
<dbReference type="EMBL" id="JAIZPD010000001">
    <property type="protein sequence ID" value="KAH0968154.1"/>
    <property type="molecule type" value="Genomic_DNA"/>
</dbReference>
<comment type="cofactor">
    <cofactor evidence="1">
        <name>Mg(2+)</name>
        <dbReference type="ChEBI" id="CHEBI:18420"/>
    </cofactor>
</comment>
<reference evidence="4" key="1">
    <citation type="submission" date="2021-09" db="EMBL/GenBank/DDBJ databases">
        <title>A high-quality genome of the endoparasitic fungus Hirsutella rhossiliensis with a comparison of Hirsutella genomes reveals transposable elements contributing to genome size variation.</title>
        <authorList>
            <person name="Lin R."/>
            <person name="Jiao Y."/>
            <person name="Sun X."/>
            <person name="Ling J."/>
            <person name="Xie B."/>
            <person name="Cheng X."/>
        </authorList>
    </citation>
    <scope>NUCLEOTIDE SEQUENCE</scope>
    <source>
        <strain evidence="4">HR02</strain>
    </source>
</reference>
<evidence type="ECO:0000256" key="2">
    <source>
        <dbReference type="SAM" id="MobiDB-lite"/>
    </source>
</evidence>
<dbReference type="GeneID" id="68349925"/>
<keyword evidence="1" id="KW-0378">Hydrolase</keyword>
<dbReference type="InterPro" id="IPR027417">
    <property type="entry name" value="P-loop_NTPase"/>
</dbReference>
<keyword evidence="1" id="KW-0233">DNA recombination</keyword>
<name>A0A9P8N7G2_9HYPO</name>
<evidence type="ECO:0000313" key="4">
    <source>
        <dbReference type="EMBL" id="KAH0968154.1"/>
    </source>
</evidence>
<dbReference type="GO" id="GO:0043139">
    <property type="term" value="F:5'-3' DNA helicase activity"/>
    <property type="evidence" value="ECO:0007669"/>
    <property type="project" value="UniProtKB-EC"/>
</dbReference>
<proteinExistence type="inferred from homology"/>
<dbReference type="GO" id="GO:0006310">
    <property type="term" value="P:DNA recombination"/>
    <property type="evidence" value="ECO:0007669"/>
    <property type="project" value="UniProtKB-KW"/>
</dbReference>
<dbReference type="Pfam" id="PF05970">
    <property type="entry name" value="PIF1"/>
    <property type="match status" value="1"/>
</dbReference>
<organism evidence="4 5">
    <name type="scientific">Hirsutella rhossiliensis</name>
    <dbReference type="NCBI Taxonomy" id="111463"/>
    <lineage>
        <taxon>Eukaryota</taxon>
        <taxon>Fungi</taxon>
        <taxon>Dikarya</taxon>
        <taxon>Ascomycota</taxon>
        <taxon>Pezizomycotina</taxon>
        <taxon>Sordariomycetes</taxon>
        <taxon>Hypocreomycetidae</taxon>
        <taxon>Hypocreales</taxon>
        <taxon>Ophiocordycipitaceae</taxon>
        <taxon>Hirsutella</taxon>
    </lineage>
</organism>
<feature type="region of interest" description="Disordered" evidence="2">
    <location>
        <begin position="508"/>
        <end position="529"/>
    </location>
</feature>
<comment type="catalytic activity">
    <reaction evidence="1">
        <text>ATP + H2O = ADP + phosphate + H(+)</text>
        <dbReference type="Rhea" id="RHEA:13065"/>
        <dbReference type="ChEBI" id="CHEBI:15377"/>
        <dbReference type="ChEBI" id="CHEBI:15378"/>
        <dbReference type="ChEBI" id="CHEBI:30616"/>
        <dbReference type="ChEBI" id="CHEBI:43474"/>
        <dbReference type="ChEBI" id="CHEBI:456216"/>
        <dbReference type="EC" id="5.6.2.3"/>
    </reaction>
</comment>
<protein>
    <recommendedName>
        <fullName evidence="1">ATP-dependent DNA helicase</fullName>
        <ecNumber evidence="1">5.6.2.3</ecNumber>
    </recommendedName>
</protein>
<keyword evidence="1" id="KW-0234">DNA repair</keyword>
<feature type="compositionally biased region" description="Polar residues" evidence="2">
    <location>
        <begin position="352"/>
        <end position="361"/>
    </location>
</feature>
<comment type="similarity">
    <text evidence="1">Belongs to the helicase family.</text>
</comment>
<feature type="domain" description="DNA helicase Pif1-like DEAD-box helicase" evidence="3">
    <location>
        <begin position="87"/>
        <end position="290"/>
    </location>
</feature>
<dbReference type="Proteomes" id="UP000824596">
    <property type="component" value="Unassembled WGS sequence"/>
</dbReference>
<dbReference type="EC" id="5.6.2.3" evidence="1"/>
<dbReference type="GO" id="GO:0016787">
    <property type="term" value="F:hydrolase activity"/>
    <property type="evidence" value="ECO:0007669"/>
    <property type="project" value="UniProtKB-KW"/>
</dbReference>
<dbReference type="SUPFAM" id="SSF52540">
    <property type="entry name" value="P-loop containing nucleoside triphosphate hydrolases"/>
    <property type="match status" value="2"/>
</dbReference>
<dbReference type="PANTHER" id="PTHR47642:SF6">
    <property type="entry name" value="ATP-DEPENDENT DNA HELICASE"/>
    <property type="match status" value="1"/>
</dbReference>
<evidence type="ECO:0000313" key="5">
    <source>
        <dbReference type="Proteomes" id="UP000824596"/>
    </source>
</evidence>
<dbReference type="InterPro" id="IPR051055">
    <property type="entry name" value="PIF1_helicase"/>
</dbReference>
<dbReference type="InterPro" id="IPR010285">
    <property type="entry name" value="DNA_helicase_pif1-like_DEAD"/>
</dbReference>
<dbReference type="GO" id="GO:0006281">
    <property type="term" value="P:DNA repair"/>
    <property type="evidence" value="ECO:0007669"/>
    <property type="project" value="UniProtKB-KW"/>
</dbReference>
<evidence type="ECO:0000256" key="1">
    <source>
        <dbReference type="RuleBase" id="RU363044"/>
    </source>
</evidence>
<dbReference type="GO" id="GO:0000723">
    <property type="term" value="P:telomere maintenance"/>
    <property type="evidence" value="ECO:0007669"/>
    <property type="project" value="InterPro"/>
</dbReference>
<evidence type="ECO:0000259" key="3">
    <source>
        <dbReference type="Pfam" id="PF05970"/>
    </source>
</evidence>
<dbReference type="PANTHER" id="PTHR47642">
    <property type="entry name" value="ATP-DEPENDENT DNA HELICASE"/>
    <property type="match status" value="1"/>
</dbReference>
<comment type="caution">
    <text evidence="4">The sequence shown here is derived from an EMBL/GenBank/DDBJ whole genome shotgun (WGS) entry which is preliminary data.</text>
</comment>
<dbReference type="RefSeq" id="XP_044725667.1">
    <property type="nucleotide sequence ID" value="XM_044859267.1"/>
</dbReference>
<keyword evidence="5" id="KW-1185">Reference proteome</keyword>
<keyword evidence="1" id="KW-0227">DNA damage</keyword>
<accession>A0A9P8N7G2</accession>
<feature type="region of interest" description="Disordered" evidence="2">
    <location>
        <begin position="341"/>
        <end position="362"/>
    </location>
</feature>
<dbReference type="OrthoDB" id="432234at2759"/>